<proteinExistence type="predicted"/>
<sequence length="248" mass="26221">MHTALETTDHASGIHTPAPSIYARIAGLAYLLAIVPPVLNLVLIQPHLVRAGDVVGTAARIASHPTLFRLGLALDLLMFAAVLLLSAAHYAVLATVDRNLSLVALVFRASEAVLGCVTVLAGALVPVLADGRAALDAAQAAALIDLLLRVRAVGMDYLLVLMCLGAIPFCWLFYTSRYIPRRLSGCGIACYALILLGSLTNILTPRYAGWTALAFAPGTLFELTIGGWLLLRGVSVEHGNPHRRQGAS</sequence>
<comment type="caution">
    <text evidence="2">The sequence shown here is derived from an EMBL/GenBank/DDBJ whole genome shotgun (WGS) entry which is preliminary data.</text>
</comment>
<feature type="transmembrane region" description="Helical" evidence="1">
    <location>
        <begin position="72"/>
        <end position="93"/>
    </location>
</feature>
<feature type="transmembrane region" description="Helical" evidence="1">
    <location>
        <begin position="105"/>
        <end position="129"/>
    </location>
</feature>
<feature type="transmembrane region" description="Helical" evidence="1">
    <location>
        <begin position="186"/>
        <end position="204"/>
    </location>
</feature>
<dbReference type="RefSeq" id="WP_271921821.1">
    <property type="nucleotide sequence ID" value="NZ_JAQNDO010000001.1"/>
</dbReference>
<keyword evidence="3" id="KW-1185">Reference proteome</keyword>
<feature type="transmembrane region" description="Helical" evidence="1">
    <location>
        <begin position="21"/>
        <end position="44"/>
    </location>
</feature>
<dbReference type="EMBL" id="JAQNDO010000001">
    <property type="protein sequence ID" value="MDC0744861.1"/>
    <property type="molecule type" value="Genomic_DNA"/>
</dbReference>
<keyword evidence="1" id="KW-0812">Transmembrane</keyword>
<dbReference type="InterPro" id="IPR025495">
    <property type="entry name" value="DUF4386"/>
</dbReference>
<accession>A0ABT5ESX2</accession>
<gene>
    <name evidence="2" type="ORF">POL67_26250</name>
</gene>
<evidence type="ECO:0000256" key="1">
    <source>
        <dbReference type="SAM" id="Phobius"/>
    </source>
</evidence>
<evidence type="ECO:0000313" key="2">
    <source>
        <dbReference type="EMBL" id="MDC0744861.1"/>
    </source>
</evidence>
<evidence type="ECO:0000313" key="3">
    <source>
        <dbReference type="Proteomes" id="UP001221411"/>
    </source>
</evidence>
<feature type="transmembrane region" description="Helical" evidence="1">
    <location>
        <begin position="157"/>
        <end position="174"/>
    </location>
</feature>
<name>A0ABT5ESX2_9BACT</name>
<dbReference type="Proteomes" id="UP001221411">
    <property type="component" value="Unassembled WGS sequence"/>
</dbReference>
<keyword evidence="1" id="KW-0472">Membrane</keyword>
<protein>
    <submittedName>
        <fullName evidence="2">DUF4386 domain-containing protein</fullName>
    </submittedName>
</protein>
<organism evidence="2 3">
    <name type="scientific">Polyangium mundeleinium</name>
    <dbReference type="NCBI Taxonomy" id="2995306"/>
    <lineage>
        <taxon>Bacteria</taxon>
        <taxon>Pseudomonadati</taxon>
        <taxon>Myxococcota</taxon>
        <taxon>Polyangia</taxon>
        <taxon>Polyangiales</taxon>
        <taxon>Polyangiaceae</taxon>
        <taxon>Polyangium</taxon>
    </lineage>
</organism>
<feature type="transmembrane region" description="Helical" evidence="1">
    <location>
        <begin position="210"/>
        <end position="231"/>
    </location>
</feature>
<keyword evidence="1" id="KW-1133">Transmembrane helix</keyword>
<dbReference type="Pfam" id="PF14329">
    <property type="entry name" value="DUF4386"/>
    <property type="match status" value="1"/>
</dbReference>
<reference evidence="2 3" key="1">
    <citation type="submission" date="2022-11" db="EMBL/GenBank/DDBJ databases">
        <title>Minimal conservation of predation-associated metabolite biosynthetic gene clusters underscores biosynthetic potential of Myxococcota including descriptions for ten novel species: Archangium lansinium sp. nov., Myxococcus landrumus sp. nov., Nannocystis bai.</title>
        <authorList>
            <person name="Ahearne A."/>
            <person name="Stevens C."/>
            <person name="Dowd S."/>
        </authorList>
    </citation>
    <scope>NUCLEOTIDE SEQUENCE [LARGE SCALE GENOMIC DNA]</scope>
    <source>
        <strain evidence="2 3">RJM3</strain>
    </source>
</reference>